<dbReference type="AlphaFoldDB" id="A0A1X7DX55"/>
<dbReference type="STRING" id="286727.SAMN02982917_1106"/>
<sequence>MPLIRETIITTTGADGQPHVAPMGVTVEPDSGGERFILAPFRPSRTLDNLLGRRCAVVNHTDDVRVFAGCISGRRRDWPTVPAERIDAPRLADCLSHEEITVVSVEDDPVRPRFHCRAVHAAAHTHFRGFNRAQAAVIEAAILVSRLHMLPMDKIAREVDYLSIAIGKTAGPHELEAWDWLMARIAAHRAGEDT</sequence>
<dbReference type="Gene3D" id="1.20.58.290">
    <property type="entry name" value="Hypothetical membrane protein ta0354_69_121"/>
    <property type="match status" value="1"/>
</dbReference>
<proteinExistence type="predicted"/>
<evidence type="ECO:0000259" key="2">
    <source>
        <dbReference type="Pfam" id="PF20766"/>
    </source>
</evidence>
<dbReference type="EMBL" id="FXAK01000001">
    <property type="protein sequence ID" value="SMF22988.1"/>
    <property type="molecule type" value="Genomic_DNA"/>
</dbReference>
<feature type="domain" description="DUF447" evidence="2">
    <location>
        <begin position="131"/>
        <end position="182"/>
    </location>
</feature>
<dbReference type="InterPro" id="IPR049288">
    <property type="entry name" value="DUF447_C"/>
</dbReference>
<dbReference type="InterPro" id="IPR007386">
    <property type="entry name" value="DUF447_N"/>
</dbReference>
<dbReference type="Pfam" id="PF04289">
    <property type="entry name" value="DUF447_N"/>
    <property type="match status" value="1"/>
</dbReference>
<evidence type="ECO:0008006" key="5">
    <source>
        <dbReference type="Google" id="ProtNLM"/>
    </source>
</evidence>
<organism evidence="3 4">
    <name type="scientific">Azospirillum oryzae</name>
    <dbReference type="NCBI Taxonomy" id="286727"/>
    <lineage>
        <taxon>Bacteria</taxon>
        <taxon>Pseudomonadati</taxon>
        <taxon>Pseudomonadota</taxon>
        <taxon>Alphaproteobacteria</taxon>
        <taxon>Rhodospirillales</taxon>
        <taxon>Azospirillaceae</taxon>
        <taxon>Azospirillum</taxon>
    </lineage>
</organism>
<dbReference type="Gene3D" id="2.30.110.10">
    <property type="entry name" value="Electron Transport, Fmn-binding Protein, Chain A"/>
    <property type="match status" value="1"/>
</dbReference>
<dbReference type="RefSeq" id="WP_208621117.1">
    <property type="nucleotide sequence ID" value="NZ_FXAK01000001.1"/>
</dbReference>
<evidence type="ECO:0000313" key="4">
    <source>
        <dbReference type="Proteomes" id="UP000192936"/>
    </source>
</evidence>
<name>A0A1X7DX55_9PROT</name>
<dbReference type="Proteomes" id="UP000192936">
    <property type="component" value="Unassembled WGS sequence"/>
</dbReference>
<evidence type="ECO:0000313" key="3">
    <source>
        <dbReference type="EMBL" id="SMF22988.1"/>
    </source>
</evidence>
<dbReference type="InterPro" id="IPR012349">
    <property type="entry name" value="Split_barrel_FMN-bd"/>
</dbReference>
<dbReference type="SUPFAM" id="SSF50475">
    <property type="entry name" value="FMN-binding split barrel"/>
    <property type="match status" value="1"/>
</dbReference>
<feature type="domain" description="DUF447" evidence="1">
    <location>
        <begin position="5"/>
        <end position="123"/>
    </location>
</feature>
<gene>
    <name evidence="3" type="ORF">SAMN02982917_1106</name>
</gene>
<dbReference type="Pfam" id="PF20766">
    <property type="entry name" value="DUF447_C"/>
    <property type="match status" value="1"/>
</dbReference>
<reference evidence="3 4" key="1">
    <citation type="submission" date="2017-04" db="EMBL/GenBank/DDBJ databases">
        <authorList>
            <person name="Afonso C.L."/>
            <person name="Miller P.J."/>
            <person name="Scott M.A."/>
            <person name="Spackman E."/>
            <person name="Goraichik I."/>
            <person name="Dimitrov K.M."/>
            <person name="Suarez D.L."/>
            <person name="Swayne D.E."/>
        </authorList>
    </citation>
    <scope>NUCLEOTIDE SEQUENCE [LARGE SCALE GENOMIC DNA]</scope>
    <source>
        <strain evidence="3 4">A2P</strain>
    </source>
</reference>
<protein>
    <recommendedName>
        <fullName evidence="5">DUF447 family protein</fullName>
    </recommendedName>
</protein>
<accession>A0A1X7DX55</accession>
<evidence type="ECO:0000259" key="1">
    <source>
        <dbReference type="Pfam" id="PF04289"/>
    </source>
</evidence>